<dbReference type="Gene3D" id="2.30.30.40">
    <property type="entry name" value="SH3 Domains"/>
    <property type="match status" value="1"/>
</dbReference>
<protein>
    <recommendedName>
        <fullName evidence="4">SH3 domain-containing protein</fullName>
    </recommendedName>
</protein>
<feature type="compositionally biased region" description="Polar residues" evidence="3">
    <location>
        <begin position="145"/>
        <end position="158"/>
    </location>
</feature>
<feature type="compositionally biased region" description="Basic residues" evidence="3">
    <location>
        <begin position="130"/>
        <end position="144"/>
    </location>
</feature>
<sequence length="374" mass="40372">MRKRRRATNEKKDLNPEQAMVSKPPLDDIAPPSTFDPGHGLSGATTFQASQTFEHVPPVDTQTRRSTQSSRKSLSQPRMPSKALSDGNGTIRSDNLDAYYPPGSTSIQPSIVRAPSTVPSSQGTLTSRRTPPRSSKKIGSKHSKAVSNGSSVPSFSDANNSVEFEEPEAQIGEVQTLHPFFDYLARPLNQLDEPTVPYRGLPMQALVEYNPTQEDEIYIDEGTMIVVNLVFRDGWAAGTNLSTGETGAFPVDCLDLGPLNYLMAGASVGNRFESNVGSHQLPRTASLSLRSRGNSRGLSSKNISSLTSGSSGRTATTADVRGPSAFAPSRYLGQEDSLMLPPSGFSGISKYRSTAMPLIPSEVIELPNDKVYEY</sequence>
<accession>A0A138ZZ01</accession>
<dbReference type="PROSITE" id="PS50002">
    <property type="entry name" value="SH3"/>
    <property type="match status" value="1"/>
</dbReference>
<dbReference type="AlphaFoldDB" id="A0A138ZZ01"/>
<feature type="region of interest" description="Disordered" evidence="3">
    <location>
        <begin position="289"/>
        <end position="322"/>
    </location>
</feature>
<dbReference type="Proteomes" id="UP000070544">
    <property type="component" value="Unassembled WGS sequence"/>
</dbReference>
<evidence type="ECO:0000256" key="3">
    <source>
        <dbReference type="SAM" id="MobiDB-lite"/>
    </source>
</evidence>
<dbReference type="InterPro" id="IPR036028">
    <property type="entry name" value="SH3-like_dom_sf"/>
</dbReference>
<feature type="compositionally biased region" description="Low complexity" evidence="3">
    <location>
        <begin position="64"/>
        <end position="76"/>
    </location>
</feature>
<evidence type="ECO:0000256" key="1">
    <source>
        <dbReference type="ARBA" id="ARBA00022443"/>
    </source>
</evidence>
<dbReference type="SMART" id="SM00326">
    <property type="entry name" value="SH3"/>
    <property type="match status" value="1"/>
</dbReference>
<proteinExistence type="predicted"/>
<feature type="domain" description="SH3" evidence="4">
    <location>
        <begin position="198"/>
        <end position="259"/>
    </location>
</feature>
<evidence type="ECO:0000313" key="6">
    <source>
        <dbReference type="Proteomes" id="UP000070544"/>
    </source>
</evidence>
<dbReference type="SUPFAM" id="SSF50044">
    <property type="entry name" value="SH3-domain"/>
    <property type="match status" value="1"/>
</dbReference>
<dbReference type="InterPro" id="IPR001452">
    <property type="entry name" value="SH3_domain"/>
</dbReference>
<feature type="compositionally biased region" description="Low complexity" evidence="3">
    <location>
        <begin position="289"/>
        <end position="317"/>
    </location>
</feature>
<gene>
    <name evidence="5" type="ORF">M427DRAFT_160179</name>
</gene>
<feature type="compositionally biased region" description="Polar residues" evidence="3">
    <location>
        <begin position="43"/>
        <end position="53"/>
    </location>
</feature>
<dbReference type="EMBL" id="KQ965850">
    <property type="protein sequence ID" value="KXS09742.1"/>
    <property type="molecule type" value="Genomic_DNA"/>
</dbReference>
<dbReference type="STRING" id="1344416.A0A138ZZ01"/>
<dbReference type="OrthoDB" id="5340910at2759"/>
<name>A0A138ZZ01_GONPJ</name>
<evidence type="ECO:0000313" key="5">
    <source>
        <dbReference type="EMBL" id="KXS09742.1"/>
    </source>
</evidence>
<feature type="compositionally biased region" description="Polar residues" evidence="3">
    <location>
        <begin position="117"/>
        <end position="129"/>
    </location>
</feature>
<evidence type="ECO:0000259" key="4">
    <source>
        <dbReference type="PROSITE" id="PS50002"/>
    </source>
</evidence>
<feature type="region of interest" description="Disordered" evidence="3">
    <location>
        <begin position="1"/>
        <end position="158"/>
    </location>
</feature>
<reference evidence="5 6" key="1">
    <citation type="journal article" date="2015" name="Genome Biol. Evol.">
        <title>Phylogenomic analyses indicate that early fungi evolved digesting cell walls of algal ancestors of land plants.</title>
        <authorList>
            <person name="Chang Y."/>
            <person name="Wang S."/>
            <person name="Sekimoto S."/>
            <person name="Aerts A.L."/>
            <person name="Choi C."/>
            <person name="Clum A."/>
            <person name="LaButti K.M."/>
            <person name="Lindquist E.A."/>
            <person name="Yee Ngan C."/>
            <person name="Ohm R.A."/>
            <person name="Salamov A.A."/>
            <person name="Grigoriev I.V."/>
            <person name="Spatafora J.W."/>
            <person name="Berbee M.L."/>
        </authorList>
    </citation>
    <scope>NUCLEOTIDE SEQUENCE [LARGE SCALE GENOMIC DNA]</scope>
    <source>
        <strain evidence="5 6">JEL478</strain>
    </source>
</reference>
<evidence type="ECO:0000256" key="2">
    <source>
        <dbReference type="PROSITE-ProRule" id="PRU00192"/>
    </source>
</evidence>
<organism evidence="5 6">
    <name type="scientific">Gonapodya prolifera (strain JEL478)</name>
    <name type="common">Monoblepharis prolifera</name>
    <dbReference type="NCBI Taxonomy" id="1344416"/>
    <lineage>
        <taxon>Eukaryota</taxon>
        <taxon>Fungi</taxon>
        <taxon>Fungi incertae sedis</taxon>
        <taxon>Chytridiomycota</taxon>
        <taxon>Chytridiomycota incertae sedis</taxon>
        <taxon>Monoblepharidomycetes</taxon>
        <taxon>Monoblepharidales</taxon>
        <taxon>Gonapodyaceae</taxon>
        <taxon>Gonapodya</taxon>
    </lineage>
</organism>
<keyword evidence="6" id="KW-1185">Reference proteome</keyword>
<keyword evidence="1 2" id="KW-0728">SH3 domain</keyword>